<dbReference type="GO" id="GO:0071111">
    <property type="term" value="F:cyclic-guanylate-specific phosphodiesterase activity"/>
    <property type="evidence" value="ECO:0007669"/>
    <property type="project" value="InterPro"/>
</dbReference>
<name>A0A1M6NN62_9BACL</name>
<evidence type="ECO:0000313" key="3">
    <source>
        <dbReference type="Proteomes" id="UP000184016"/>
    </source>
</evidence>
<dbReference type="CDD" id="cd01948">
    <property type="entry name" value="EAL"/>
    <property type="match status" value="1"/>
</dbReference>
<dbReference type="Pfam" id="PF00563">
    <property type="entry name" value="EAL"/>
    <property type="match status" value="1"/>
</dbReference>
<dbReference type="Gene3D" id="3.20.20.450">
    <property type="entry name" value="EAL domain"/>
    <property type="match status" value="1"/>
</dbReference>
<dbReference type="AlphaFoldDB" id="A0A1M6NN62"/>
<evidence type="ECO:0000259" key="1">
    <source>
        <dbReference type="PROSITE" id="PS50883"/>
    </source>
</evidence>
<dbReference type="SMART" id="SM00052">
    <property type="entry name" value="EAL"/>
    <property type="match status" value="1"/>
</dbReference>
<dbReference type="PANTHER" id="PTHR33121">
    <property type="entry name" value="CYCLIC DI-GMP PHOSPHODIESTERASE PDEF"/>
    <property type="match status" value="1"/>
</dbReference>
<proteinExistence type="predicted"/>
<feature type="domain" description="EAL" evidence="1">
    <location>
        <begin position="96"/>
        <end position="345"/>
    </location>
</feature>
<sequence>MLDNCPLCMGTVKGYMIEVDRPSVLQEVIQSLSQHSQKEWQPVNHSQLWVGNRLFFDCLSFWSEYYSLENWDFYEAVKLGSEIEKMNHVTFHEVVARRPVLWVDEIIQRDQIHMMYQPIVHVEHKQTIGYEMLARALKPDGSLISPALLFESARNQSELFRLDRTCRIKGIQAGQQLSQEQLIFVNFIPTSIYIPEHCLQTTMKAAYENGIDNSRIVFEVVETERVDNLEHLKRILLYYRREGFRYALDDVGEGFNDLSTLLALEPDVVKLDRKFVKNIHLDKEKRDRAEKIYRLTSSMNAIALAEGIESAEEARILREIGYDWQQGYYYGKPSFSPSSNSEVFL</sequence>
<dbReference type="InterPro" id="IPR035919">
    <property type="entry name" value="EAL_sf"/>
</dbReference>
<dbReference type="PROSITE" id="PS50883">
    <property type="entry name" value="EAL"/>
    <property type="match status" value="1"/>
</dbReference>
<dbReference type="InterPro" id="IPR050706">
    <property type="entry name" value="Cyclic-di-GMP_PDE-like"/>
</dbReference>
<dbReference type="PANTHER" id="PTHR33121:SF70">
    <property type="entry name" value="SIGNALING PROTEIN YKOW"/>
    <property type="match status" value="1"/>
</dbReference>
<dbReference type="EMBL" id="FRAF01000006">
    <property type="protein sequence ID" value="SHJ97074.1"/>
    <property type="molecule type" value="Genomic_DNA"/>
</dbReference>
<keyword evidence="3" id="KW-1185">Reference proteome</keyword>
<dbReference type="STRING" id="1830138.SAMN05443507_106104"/>
<gene>
    <name evidence="2" type="ORF">SAMN05443507_106104</name>
</gene>
<accession>A0A1M6NN62</accession>
<dbReference type="Proteomes" id="UP000184016">
    <property type="component" value="Unassembled WGS sequence"/>
</dbReference>
<reference evidence="3" key="1">
    <citation type="submission" date="2016-11" db="EMBL/GenBank/DDBJ databases">
        <authorList>
            <person name="Varghese N."/>
            <person name="Submissions S."/>
        </authorList>
    </citation>
    <scope>NUCLEOTIDE SEQUENCE [LARGE SCALE GENOMIC DNA]</scope>
    <source>
        <strain evidence="3">USBA-503</strain>
    </source>
</reference>
<organism evidence="2 3">
    <name type="scientific">Alicyclobacillus tolerans</name>
    <dbReference type="NCBI Taxonomy" id="90970"/>
    <lineage>
        <taxon>Bacteria</taxon>
        <taxon>Bacillati</taxon>
        <taxon>Bacillota</taxon>
        <taxon>Bacilli</taxon>
        <taxon>Bacillales</taxon>
        <taxon>Alicyclobacillaceae</taxon>
        <taxon>Alicyclobacillus</taxon>
    </lineage>
</organism>
<evidence type="ECO:0000313" key="2">
    <source>
        <dbReference type="EMBL" id="SHJ97074.1"/>
    </source>
</evidence>
<dbReference type="InterPro" id="IPR001633">
    <property type="entry name" value="EAL_dom"/>
</dbReference>
<dbReference type="SUPFAM" id="SSF141868">
    <property type="entry name" value="EAL domain-like"/>
    <property type="match status" value="1"/>
</dbReference>
<protein>
    <submittedName>
        <fullName evidence="2">EAL domain, c-di-GMP-specific phosphodiesterase class I (Or its enzymatically inactive variant)</fullName>
    </submittedName>
</protein>